<dbReference type="InterPro" id="IPR016181">
    <property type="entry name" value="Acyl_CoA_acyltransferase"/>
</dbReference>
<keyword evidence="2" id="KW-0012">Acyltransferase</keyword>
<name>A0ABY7XW18_9GAMM</name>
<evidence type="ECO:0000256" key="1">
    <source>
        <dbReference type="ARBA" id="ARBA00022679"/>
    </source>
</evidence>
<feature type="domain" description="N-acetyltransferase" evidence="3">
    <location>
        <begin position="1"/>
        <end position="131"/>
    </location>
</feature>
<evidence type="ECO:0000259" key="3">
    <source>
        <dbReference type="PROSITE" id="PS51186"/>
    </source>
</evidence>
<dbReference type="PANTHER" id="PTHR43877">
    <property type="entry name" value="AMINOALKYLPHOSPHONATE N-ACETYLTRANSFERASE-RELATED-RELATED"/>
    <property type="match status" value="1"/>
</dbReference>
<dbReference type="InterPro" id="IPR050832">
    <property type="entry name" value="Bact_Acetyltransf"/>
</dbReference>
<reference evidence="4 5" key="1">
    <citation type="submission" date="2021-08" db="EMBL/GenBank/DDBJ databases">
        <title>Stenotrophomonas forensis sp. nov., isolated from contaminated viral transport media.</title>
        <authorList>
            <person name="Nguyen S.V."/>
            <person name="Edwards D."/>
            <person name="Scott S."/>
            <person name="Doss J."/>
            <person name="Merid S."/>
            <person name="Zelaya E."/>
            <person name="Maza C."/>
            <person name="Mann M."/>
            <person name="Hamilton B."/>
            <person name="Blackwell R."/>
            <person name="Tran A."/>
            <person name="Hauser J."/>
        </authorList>
    </citation>
    <scope>NUCLEOTIDE SEQUENCE [LARGE SCALE GENOMIC DNA]</scope>
    <source>
        <strain evidence="4 5">DFS-20110405</strain>
    </source>
</reference>
<dbReference type="Proteomes" id="UP001216828">
    <property type="component" value="Chromosome"/>
</dbReference>
<dbReference type="InterPro" id="IPR000182">
    <property type="entry name" value="GNAT_dom"/>
</dbReference>
<accession>A0ABY7XW18</accession>
<dbReference type="PROSITE" id="PS51186">
    <property type="entry name" value="GNAT"/>
    <property type="match status" value="1"/>
</dbReference>
<sequence>MIELLKELKLPTEDLLERPDRAIFHAVFEDHELCGVVAMEPHGHLALLRSLAVKRQHQRNGFGQALVAHAIEVARKSGIEVVYLLTTSSSHFFQGVGFSIVARDAVPIQIRETSQFSTLCPATCAVMRKEL</sequence>
<dbReference type="CDD" id="cd04301">
    <property type="entry name" value="NAT_SF"/>
    <property type="match status" value="1"/>
</dbReference>
<keyword evidence="5" id="KW-1185">Reference proteome</keyword>
<evidence type="ECO:0000313" key="5">
    <source>
        <dbReference type="Proteomes" id="UP001216828"/>
    </source>
</evidence>
<keyword evidence="1" id="KW-0808">Transferase</keyword>
<gene>
    <name evidence="4" type="primary">arsN2</name>
    <name evidence="4" type="ORF">K5L94_11680</name>
</gene>
<dbReference type="Pfam" id="PF00583">
    <property type="entry name" value="Acetyltransf_1"/>
    <property type="match status" value="1"/>
</dbReference>
<dbReference type="SUPFAM" id="SSF55729">
    <property type="entry name" value="Acyl-CoA N-acyltransferases (Nat)"/>
    <property type="match status" value="1"/>
</dbReference>
<organism evidence="4 5">
    <name type="scientific">Stenotrophomonas forensis</name>
    <dbReference type="NCBI Taxonomy" id="2871169"/>
    <lineage>
        <taxon>Bacteria</taxon>
        <taxon>Pseudomonadati</taxon>
        <taxon>Pseudomonadota</taxon>
        <taxon>Gammaproteobacteria</taxon>
        <taxon>Lysobacterales</taxon>
        <taxon>Lysobacteraceae</taxon>
        <taxon>Stenotrophomonas</taxon>
        <taxon>Stenotrophomonas maltophilia group</taxon>
    </lineage>
</organism>
<evidence type="ECO:0000313" key="4">
    <source>
        <dbReference type="EMBL" id="WDM61816.1"/>
    </source>
</evidence>
<dbReference type="NCBIfam" id="NF040501">
    <property type="entry name" value="resist_ArsN2"/>
    <property type="match status" value="1"/>
</dbReference>
<proteinExistence type="predicted"/>
<protein>
    <submittedName>
        <fullName evidence="4">Arsenic resistance N-acetyltransferase ArsN2</fullName>
    </submittedName>
</protein>
<dbReference type="EMBL" id="CP082270">
    <property type="protein sequence ID" value="WDM61816.1"/>
    <property type="molecule type" value="Genomic_DNA"/>
</dbReference>
<evidence type="ECO:0000256" key="2">
    <source>
        <dbReference type="ARBA" id="ARBA00023315"/>
    </source>
</evidence>
<dbReference type="Gene3D" id="3.40.630.30">
    <property type="match status" value="1"/>
</dbReference>